<dbReference type="FunFam" id="1.20.1310.10:FF:000008">
    <property type="entry name" value="Cullin 4B"/>
    <property type="match status" value="1"/>
</dbReference>
<dbReference type="GO" id="GO:0031625">
    <property type="term" value="F:ubiquitin protein ligase binding"/>
    <property type="evidence" value="ECO:0007669"/>
    <property type="project" value="InterPro"/>
</dbReference>
<dbReference type="Pfam" id="PF10557">
    <property type="entry name" value="Cullin_Nedd8"/>
    <property type="match status" value="1"/>
</dbReference>
<name>A0A8K0C5G5_IGNLU</name>
<dbReference type="GO" id="GO:0031464">
    <property type="term" value="C:Cul4A-RING E3 ubiquitin ligase complex"/>
    <property type="evidence" value="ECO:0007669"/>
    <property type="project" value="UniProtKB-ARBA"/>
</dbReference>
<keyword evidence="17" id="KW-1185">Reference proteome</keyword>
<dbReference type="InterPro" id="IPR016159">
    <property type="entry name" value="Cullin_repeat-like_dom_sf"/>
</dbReference>
<dbReference type="Gene3D" id="1.10.10.10">
    <property type="entry name" value="Winged helix-like DNA-binding domain superfamily/Winged helix DNA-binding domain"/>
    <property type="match status" value="1"/>
</dbReference>
<dbReference type="InterPro" id="IPR036390">
    <property type="entry name" value="WH_DNA-bd_sf"/>
</dbReference>
<dbReference type="GO" id="GO:0051246">
    <property type="term" value="P:regulation of protein metabolic process"/>
    <property type="evidence" value="ECO:0007669"/>
    <property type="project" value="UniProtKB-ARBA"/>
</dbReference>
<keyword evidence="6" id="KW-0227">DNA damage</keyword>
<keyword evidence="8" id="KW-0832">Ubl conjugation</keyword>
<dbReference type="SUPFAM" id="SSF74788">
    <property type="entry name" value="Cullin repeat-like"/>
    <property type="match status" value="1"/>
</dbReference>
<dbReference type="GO" id="GO:0006281">
    <property type="term" value="P:DNA repair"/>
    <property type="evidence" value="ECO:0007669"/>
    <property type="project" value="UniProtKB-KW"/>
</dbReference>
<dbReference type="GO" id="GO:0042254">
    <property type="term" value="P:ribosome biogenesis"/>
    <property type="evidence" value="ECO:0007669"/>
    <property type="project" value="UniProtKB-ARBA"/>
</dbReference>
<dbReference type="FunFam" id="1.10.10.10:FF:000050">
    <property type="entry name" value="Cullin 4B"/>
    <property type="match status" value="1"/>
</dbReference>
<dbReference type="InterPro" id="IPR016158">
    <property type="entry name" value="Cullin_homology"/>
</dbReference>
<dbReference type="InterPro" id="IPR019559">
    <property type="entry name" value="Cullin_neddylation_domain"/>
</dbReference>
<dbReference type="FunFam" id="1.20.1310.10:FF:000004">
    <property type="entry name" value="Cullin 4B"/>
    <property type="match status" value="1"/>
</dbReference>
<evidence type="ECO:0000256" key="4">
    <source>
        <dbReference type="ARBA" id="ARBA00022553"/>
    </source>
</evidence>
<dbReference type="InterPro" id="IPR045093">
    <property type="entry name" value="Cullin"/>
</dbReference>
<keyword evidence="5" id="KW-0945">Host-virus interaction</keyword>
<dbReference type="GO" id="GO:0034644">
    <property type="term" value="P:cellular response to UV"/>
    <property type="evidence" value="ECO:0007669"/>
    <property type="project" value="UniProtKB-ARBA"/>
</dbReference>
<dbReference type="InterPro" id="IPR036317">
    <property type="entry name" value="Cullin_homology_sf"/>
</dbReference>
<accession>A0A8K0C5G5</accession>
<evidence type="ECO:0000256" key="11">
    <source>
        <dbReference type="ARBA" id="ARBA00068304"/>
    </source>
</evidence>
<comment type="similarity">
    <text evidence="2 12 13">Belongs to the cullin family.</text>
</comment>
<keyword evidence="10" id="KW-0234">DNA repair</keyword>
<feature type="domain" description="Cullin family profile" evidence="15">
    <location>
        <begin position="438"/>
        <end position="667"/>
    </location>
</feature>
<evidence type="ECO:0000259" key="15">
    <source>
        <dbReference type="PROSITE" id="PS50069"/>
    </source>
</evidence>
<evidence type="ECO:0000256" key="3">
    <source>
        <dbReference type="ARBA" id="ARBA00022499"/>
    </source>
</evidence>
<dbReference type="PROSITE" id="PS01256">
    <property type="entry name" value="CULLIN_1"/>
    <property type="match status" value="1"/>
</dbReference>
<evidence type="ECO:0000256" key="10">
    <source>
        <dbReference type="ARBA" id="ARBA00023204"/>
    </source>
</evidence>
<evidence type="ECO:0000256" key="5">
    <source>
        <dbReference type="ARBA" id="ARBA00022581"/>
    </source>
</evidence>
<keyword evidence="3" id="KW-1017">Isopeptide bond</keyword>
<evidence type="ECO:0000256" key="1">
    <source>
        <dbReference type="ARBA" id="ARBA00004906"/>
    </source>
</evidence>
<evidence type="ECO:0000256" key="6">
    <source>
        <dbReference type="ARBA" id="ARBA00022763"/>
    </source>
</evidence>
<keyword evidence="7" id="KW-0833">Ubl conjugation pathway</keyword>
<dbReference type="InterPro" id="IPR016157">
    <property type="entry name" value="Cullin_CS"/>
</dbReference>
<evidence type="ECO:0000256" key="9">
    <source>
        <dbReference type="ARBA" id="ARBA00023108"/>
    </source>
</evidence>
<dbReference type="Proteomes" id="UP000801492">
    <property type="component" value="Unassembled WGS sequence"/>
</dbReference>
<dbReference type="Gene3D" id="1.20.1310.10">
    <property type="entry name" value="Cullin Repeats"/>
    <property type="match status" value="4"/>
</dbReference>
<dbReference type="PROSITE" id="PS50069">
    <property type="entry name" value="CULLIN_2"/>
    <property type="match status" value="1"/>
</dbReference>
<evidence type="ECO:0000313" key="17">
    <source>
        <dbReference type="Proteomes" id="UP000801492"/>
    </source>
</evidence>
<evidence type="ECO:0000256" key="8">
    <source>
        <dbReference type="ARBA" id="ARBA00022843"/>
    </source>
</evidence>
<dbReference type="Pfam" id="PF26557">
    <property type="entry name" value="Cullin_AB"/>
    <property type="match status" value="1"/>
</dbReference>
<dbReference type="InterPro" id="IPR059120">
    <property type="entry name" value="Cullin-like_AB"/>
</dbReference>
<dbReference type="SMART" id="SM00884">
    <property type="entry name" value="Cullin_Nedd8"/>
    <property type="match status" value="1"/>
</dbReference>
<dbReference type="GO" id="GO:0048511">
    <property type="term" value="P:rhythmic process"/>
    <property type="evidence" value="ECO:0007669"/>
    <property type="project" value="UniProtKB-KW"/>
</dbReference>
<evidence type="ECO:0000256" key="13">
    <source>
        <dbReference type="RuleBase" id="RU003829"/>
    </source>
</evidence>
<dbReference type="FunFam" id="3.30.230.130:FF:000001">
    <property type="entry name" value="Cullin 4A"/>
    <property type="match status" value="1"/>
</dbReference>
<dbReference type="InterPro" id="IPR001373">
    <property type="entry name" value="Cullin_N"/>
</dbReference>
<dbReference type="GO" id="GO:0032502">
    <property type="term" value="P:developmental process"/>
    <property type="evidence" value="ECO:0007669"/>
    <property type="project" value="UniProtKB-ARBA"/>
</dbReference>
<dbReference type="OrthoDB" id="27073at2759"/>
<dbReference type="AlphaFoldDB" id="A0A8K0C5G5"/>
<comment type="pathway">
    <text evidence="1">Protein modification; protein ubiquitination.</text>
</comment>
<evidence type="ECO:0000313" key="16">
    <source>
        <dbReference type="EMBL" id="KAF2878981.1"/>
    </source>
</evidence>
<dbReference type="SMART" id="SM00182">
    <property type="entry name" value="CULLIN"/>
    <property type="match status" value="1"/>
</dbReference>
<dbReference type="EMBL" id="VTPC01091249">
    <property type="protein sequence ID" value="KAF2878981.1"/>
    <property type="molecule type" value="Genomic_DNA"/>
</dbReference>
<protein>
    <recommendedName>
        <fullName evidence="11">Cullin-4A</fullName>
    </recommendedName>
</protein>
<feature type="region of interest" description="Disordered" evidence="14">
    <location>
        <begin position="1"/>
        <end position="49"/>
    </location>
</feature>
<dbReference type="GO" id="GO:0043161">
    <property type="term" value="P:proteasome-mediated ubiquitin-dependent protein catabolic process"/>
    <property type="evidence" value="ECO:0007669"/>
    <property type="project" value="UniProtKB-ARBA"/>
</dbReference>
<gene>
    <name evidence="16" type="ORF">ILUMI_27191</name>
</gene>
<dbReference type="FunFam" id="1.20.1310.10:FF:000010">
    <property type="entry name" value="Cullin 4B"/>
    <property type="match status" value="1"/>
</dbReference>
<dbReference type="SUPFAM" id="SSF46785">
    <property type="entry name" value="Winged helix' DNA-binding domain"/>
    <property type="match status" value="1"/>
</dbReference>
<dbReference type="InterPro" id="IPR036388">
    <property type="entry name" value="WH-like_DNA-bd_sf"/>
</dbReference>
<keyword evidence="4" id="KW-0597">Phosphoprotein</keyword>
<evidence type="ECO:0000256" key="7">
    <source>
        <dbReference type="ARBA" id="ARBA00022786"/>
    </source>
</evidence>
<dbReference type="SUPFAM" id="SSF75632">
    <property type="entry name" value="Cullin homology domain"/>
    <property type="match status" value="1"/>
</dbReference>
<evidence type="ECO:0000256" key="12">
    <source>
        <dbReference type="PROSITE-ProRule" id="PRU00330"/>
    </source>
</evidence>
<proteinExistence type="inferred from homology"/>
<reference evidence="16" key="1">
    <citation type="submission" date="2019-08" db="EMBL/GenBank/DDBJ databases">
        <title>The genome of the North American firefly Photinus pyralis.</title>
        <authorList>
            <consortium name="Photinus pyralis genome working group"/>
            <person name="Fallon T.R."/>
            <person name="Sander Lower S.E."/>
            <person name="Weng J.-K."/>
        </authorList>
    </citation>
    <scope>NUCLEOTIDE SEQUENCE</scope>
    <source>
        <strain evidence="16">TRF0915ILg1</strain>
        <tissue evidence="16">Whole body</tissue>
    </source>
</reference>
<dbReference type="Pfam" id="PF00888">
    <property type="entry name" value="Cullin"/>
    <property type="match status" value="1"/>
</dbReference>
<dbReference type="FunFam" id="1.20.1310.10:FF:000003">
    <property type="entry name" value="Cullin 4A"/>
    <property type="match status" value="1"/>
</dbReference>
<comment type="caution">
    <text evidence="16">The sequence shown here is derived from an EMBL/GenBank/DDBJ whole genome shotgun (WGS) entry which is preliminary data.</text>
</comment>
<evidence type="ECO:0000256" key="2">
    <source>
        <dbReference type="ARBA" id="ARBA00006019"/>
    </source>
</evidence>
<keyword evidence="9" id="KW-0090">Biological rhythms</keyword>
<organism evidence="16 17">
    <name type="scientific">Ignelater luminosus</name>
    <name type="common">Cucubano</name>
    <name type="synonym">Pyrophorus luminosus</name>
    <dbReference type="NCBI Taxonomy" id="2038154"/>
    <lineage>
        <taxon>Eukaryota</taxon>
        <taxon>Metazoa</taxon>
        <taxon>Ecdysozoa</taxon>
        <taxon>Arthropoda</taxon>
        <taxon>Hexapoda</taxon>
        <taxon>Insecta</taxon>
        <taxon>Pterygota</taxon>
        <taxon>Neoptera</taxon>
        <taxon>Endopterygota</taxon>
        <taxon>Coleoptera</taxon>
        <taxon>Polyphaga</taxon>
        <taxon>Elateriformia</taxon>
        <taxon>Elateroidea</taxon>
        <taxon>Elateridae</taxon>
        <taxon>Agrypninae</taxon>
        <taxon>Pyrophorini</taxon>
        <taxon>Ignelater</taxon>
    </lineage>
</organism>
<dbReference type="PANTHER" id="PTHR11932">
    <property type="entry name" value="CULLIN"/>
    <property type="match status" value="1"/>
</dbReference>
<dbReference type="Gene3D" id="3.30.230.130">
    <property type="entry name" value="Cullin, Chain C, Domain 2"/>
    <property type="match status" value="1"/>
</dbReference>
<sequence length="794" mass="92875">MSRHNRNSEDISPVNVRRTSEYLGAGKRKRETVEVDENMSDNSNEKNKRANFSAITSNGLNRNLNILNLKPTTTKKIVIKNLKSEPRLPDDYREQTWSKLEEAVLAIQNSTRNEYSLEELYQAVENMCNHKMAHTIYNNLRRLTDNHVRHNIEQFLAENMDRFLFLKKMNETWQAHCHQMIMIRSIFLYLDRTYVLQNAQIASIWDMGLDLFRQYIMANTLVQTRVVEGLLMLIEKERQGDAVDRTLLKSLLRMLTDLQIYQKAFEDKFLLATERLYAAEGMRLMQELEVPEYLAHVDKRLAEENERILHYLDSSTKPRLIHTVEKQLLTEHITNILQKGLDGLLEENRLHDLTLLYSLFGRVKNGHSELCVAFNGYIKKFGRTIVIDPEKDKTMVQELLDFKDMMDNIVATCFNRNEKFSNSLKEAFEHFINQRANKPAELIAKFVDSKLRAGNKEATEEELERLLDKIMVLFRFIHGKDVFEAFYKKDLAKRLLVGKSASVDAEKSMLSKLKQECGGGFTSKLEGMFKDMELSKDINVAFKQHLGNVSQNLIPLDMTVNILTMGYWPNYPLMNVTMPEEMVRFLEVFNKFYLSKHSGRKLTWQPTLGHCVLRAKFKTGQKELVVSLFQSLVLLLFNSADELAFEYIKAATNIEDGELRRTLQSLACGKARVLCKFPKGRDIEDNDKFKFNNEFTNKLYRIKINQIQMKETTEEQKATEERVYQDRQYQIDAAIVRIMKMRKTLSHNLLISELYLQLKFPVKPADLKKRIESLIDRDYMERDKDNPNQYNYVA</sequence>
<evidence type="ECO:0000256" key="14">
    <source>
        <dbReference type="SAM" id="MobiDB-lite"/>
    </source>
</evidence>